<dbReference type="PROSITE" id="PS01117">
    <property type="entry name" value="HTH_MARR_1"/>
    <property type="match status" value="1"/>
</dbReference>
<protein>
    <submittedName>
        <fullName evidence="5">MarR family transcriptional regulator</fullName>
    </submittedName>
</protein>
<sequence length="151" mass="17328">MKPLKPRNKDNRPIDDYHVEAQIGHLLRRAHQRASAIFQSYMGHEQITPTQFATLTKLRDEGELSQNHLGRLTAMDPATIQGVTRRLIDRGLVQIRPDLTDRRRMLLSLTEAGLSLTEDLIPYGFNITDDTLAPLSQEEQEQFLELLRKIS</sequence>
<keyword evidence="1" id="KW-0805">Transcription regulation</keyword>
<comment type="caution">
    <text evidence="5">The sequence shown here is derived from an EMBL/GenBank/DDBJ whole genome shotgun (WGS) entry which is preliminary data.</text>
</comment>
<dbReference type="GO" id="GO:0006950">
    <property type="term" value="P:response to stress"/>
    <property type="evidence" value="ECO:0007669"/>
    <property type="project" value="TreeGrafter"/>
</dbReference>
<dbReference type="InterPro" id="IPR000835">
    <property type="entry name" value="HTH_MarR-typ"/>
</dbReference>
<dbReference type="GO" id="GO:0003700">
    <property type="term" value="F:DNA-binding transcription factor activity"/>
    <property type="evidence" value="ECO:0007669"/>
    <property type="project" value="InterPro"/>
</dbReference>
<feature type="domain" description="HTH marR-type" evidence="4">
    <location>
        <begin position="20"/>
        <end position="151"/>
    </location>
</feature>
<dbReference type="InterPro" id="IPR039422">
    <property type="entry name" value="MarR/SlyA-like"/>
</dbReference>
<proteinExistence type="predicted"/>
<keyword evidence="3" id="KW-0804">Transcription</keyword>
<keyword evidence="2" id="KW-0238">DNA-binding</keyword>
<dbReference type="PRINTS" id="PR00598">
    <property type="entry name" value="HTHMARR"/>
</dbReference>
<dbReference type="EMBL" id="WTUW01000002">
    <property type="protein sequence ID" value="MZR31251.1"/>
    <property type="molecule type" value="Genomic_DNA"/>
</dbReference>
<dbReference type="SUPFAM" id="SSF46785">
    <property type="entry name" value="Winged helix' DNA-binding domain"/>
    <property type="match status" value="1"/>
</dbReference>
<evidence type="ECO:0000313" key="6">
    <source>
        <dbReference type="Proteomes" id="UP000476030"/>
    </source>
</evidence>
<name>A0A6L8W806_9PROT</name>
<gene>
    <name evidence="5" type="ORF">GQE98_11475</name>
</gene>
<dbReference type="SMART" id="SM00347">
    <property type="entry name" value="HTH_MARR"/>
    <property type="match status" value="1"/>
</dbReference>
<dbReference type="Gene3D" id="1.10.10.10">
    <property type="entry name" value="Winged helix-like DNA-binding domain superfamily/Winged helix DNA-binding domain"/>
    <property type="match status" value="1"/>
</dbReference>
<dbReference type="PROSITE" id="PS50995">
    <property type="entry name" value="HTH_MARR_2"/>
    <property type="match status" value="1"/>
</dbReference>
<accession>A0A6L8W806</accession>
<dbReference type="InterPro" id="IPR036390">
    <property type="entry name" value="WH_DNA-bd_sf"/>
</dbReference>
<reference evidence="5 6" key="1">
    <citation type="submission" date="2019-12" db="EMBL/GenBank/DDBJ databases">
        <title>Snethiella sp. nov. sp. isolated from sea sand.</title>
        <authorList>
            <person name="Kim J."/>
            <person name="Jeong S.E."/>
            <person name="Jung H.S."/>
            <person name="Jeon C.O."/>
        </authorList>
    </citation>
    <scope>NUCLEOTIDE SEQUENCE [LARGE SCALE GENOMIC DNA]</scope>
    <source>
        <strain evidence="5 6">DP05</strain>
    </source>
</reference>
<dbReference type="InterPro" id="IPR023187">
    <property type="entry name" value="Tscrpt_reg_MarR-type_CS"/>
</dbReference>
<dbReference type="GO" id="GO:0003677">
    <property type="term" value="F:DNA binding"/>
    <property type="evidence" value="ECO:0007669"/>
    <property type="project" value="UniProtKB-KW"/>
</dbReference>
<dbReference type="Pfam" id="PF01047">
    <property type="entry name" value="MarR"/>
    <property type="match status" value="1"/>
</dbReference>
<dbReference type="AlphaFoldDB" id="A0A6L8W806"/>
<dbReference type="InterPro" id="IPR036388">
    <property type="entry name" value="WH-like_DNA-bd_sf"/>
</dbReference>
<evidence type="ECO:0000256" key="1">
    <source>
        <dbReference type="ARBA" id="ARBA00023015"/>
    </source>
</evidence>
<dbReference type="PANTHER" id="PTHR33164">
    <property type="entry name" value="TRANSCRIPTIONAL REGULATOR, MARR FAMILY"/>
    <property type="match status" value="1"/>
</dbReference>
<evidence type="ECO:0000256" key="2">
    <source>
        <dbReference type="ARBA" id="ARBA00023125"/>
    </source>
</evidence>
<evidence type="ECO:0000313" key="5">
    <source>
        <dbReference type="EMBL" id="MZR31251.1"/>
    </source>
</evidence>
<dbReference type="Proteomes" id="UP000476030">
    <property type="component" value="Unassembled WGS sequence"/>
</dbReference>
<keyword evidence="6" id="KW-1185">Reference proteome</keyword>
<dbReference type="PANTHER" id="PTHR33164:SF95">
    <property type="entry name" value="TRANSCRIPTIONAL REGULATOR"/>
    <property type="match status" value="1"/>
</dbReference>
<organism evidence="5 6">
    <name type="scientific">Sneathiella litorea</name>
    <dbReference type="NCBI Taxonomy" id="2606216"/>
    <lineage>
        <taxon>Bacteria</taxon>
        <taxon>Pseudomonadati</taxon>
        <taxon>Pseudomonadota</taxon>
        <taxon>Alphaproteobacteria</taxon>
        <taxon>Sneathiellales</taxon>
        <taxon>Sneathiellaceae</taxon>
        <taxon>Sneathiella</taxon>
    </lineage>
</organism>
<evidence type="ECO:0000259" key="4">
    <source>
        <dbReference type="PROSITE" id="PS50995"/>
    </source>
</evidence>
<evidence type="ECO:0000256" key="3">
    <source>
        <dbReference type="ARBA" id="ARBA00023163"/>
    </source>
</evidence>